<proteinExistence type="predicted"/>
<dbReference type="PANTHER" id="PTHR13363">
    <property type="entry name" value="RING FINGER AND SRY DOMAIN-CONTAINING"/>
    <property type="match status" value="1"/>
</dbReference>
<name>A0A3P3U7S9_9BACL</name>
<keyword evidence="3" id="KW-0862">Zinc</keyword>
<protein>
    <recommendedName>
        <fullName evidence="4">B30.2/SPRY domain-containing protein</fullName>
    </recommendedName>
</protein>
<dbReference type="Proteomes" id="UP000267017">
    <property type="component" value="Unassembled WGS sequence"/>
</dbReference>
<keyword evidence="1" id="KW-0479">Metal-binding</keyword>
<dbReference type="InterPro" id="IPR013320">
    <property type="entry name" value="ConA-like_dom_sf"/>
</dbReference>
<dbReference type="AlphaFoldDB" id="A0A3P3U7S9"/>
<organism evidence="5 6">
    <name type="scientific">Paenibacillus oralis</name>
    <dbReference type="NCBI Taxonomy" id="2490856"/>
    <lineage>
        <taxon>Bacteria</taxon>
        <taxon>Bacillati</taxon>
        <taxon>Bacillota</taxon>
        <taxon>Bacilli</taxon>
        <taxon>Bacillales</taxon>
        <taxon>Paenibacillaceae</taxon>
        <taxon>Paenibacillus</taxon>
    </lineage>
</organism>
<dbReference type="EMBL" id="RRCN01000001">
    <property type="protein sequence ID" value="RRJ66412.1"/>
    <property type="molecule type" value="Genomic_DNA"/>
</dbReference>
<evidence type="ECO:0000256" key="2">
    <source>
        <dbReference type="ARBA" id="ARBA00022771"/>
    </source>
</evidence>
<dbReference type="Pfam" id="PF00622">
    <property type="entry name" value="SPRY"/>
    <property type="match status" value="1"/>
</dbReference>
<evidence type="ECO:0000256" key="1">
    <source>
        <dbReference type="ARBA" id="ARBA00022723"/>
    </source>
</evidence>
<dbReference type="GO" id="GO:0004842">
    <property type="term" value="F:ubiquitin-protein transferase activity"/>
    <property type="evidence" value="ECO:0007669"/>
    <property type="project" value="InterPro"/>
</dbReference>
<keyword evidence="6" id="KW-1185">Reference proteome</keyword>
<feature type="domain" description="B30.2/SPRY" evidence="4">
    <location>
        <begin position="212"/>
        <end position="414"/>
    </location>
</feature>
<gene>
    <name evidence="5" type="ORF">EHV15_28435</name>
</gene>
<accession>A0A3P3U7S9</accession>
<comment type="caution">
    <text evidence="5">The sequence shown here is derived from an EMBL/GenBank/DDBJ whole genome shotgun (WGS) entry which is preliminary data.</text>
</comment>
<dbReference type="OrthoDB" id="5291305at2"/>
<dbReference type="SUPFAM" id="SSF49899">
    <property type="entry name" value="Concanavalin A-like lectins/glucanases"/>
    <property type="match status" value="1"/>
</dbReference>
<dbReference type="PANTHER" id="PTHR13363:SF5">
    <property type="entry name" value="E3 UBIQUITIN-PROTEIN LIGASE RNF123"/>
    <property type="match status" value="1"/>
</dbReference>
<dbReference type="RefSeq" id="WP_128634198.1">
    <property type="nucleotide sequence ID" value="NZ_RRCN01000001.1"/>
</dbReference>
<keyword evidence="2" id="KW-0863">Zinc-finger</keyword>
<dbReference type="GO" id="GO:0005737">
    <property type="term" value="C:cytoplasm"/>
    <property type="evidence" value="ECO:0007669"/>
    <property type="project" value="TreeGrafter"/>
</dbReference>
<evidence type="ECO:0000313" key="5">
    <source>
        <dbReference type="EMBL" id="RRJ66412.1"/>
    </source>
</evidence>
<dbReference type="InterPro" id="IPR045129">
    <property type="entry name" value="RNF123/RKP/RSPRY1"/>
</dbReference>
<evidence type="ECO:0000256" key="3">
    <source>
        <dbReference type="ARBA" id="ARBA00022833"/>
    </source>
</evidence>
<dbReference type="InterPro" id="IPR001870">
    <property type="entry name" value="B30.2/SPRY"/>
</dbReference>
<sequence>MAIVGQPLTEPESGWKRYEATASIVKGKGNLIINSNVGYSNGNALYLMQKGESFLFDFIGDKVRITDVLAPTRTDKIVVKIDGVLVGEFSEYTTDANQFKTLVFEKKGLNYSRHTVELISDKQNSSNYNMSLDLIDIDSSGRILHPDEVTDPKDLEVGKRIRCHYQAASGQVGVFSGLGQETSDFIPVTSTATPNGDFYFIMVEDWNKKKILLADRNIQHSISWDSLNSAGIASGSGIQLPYVVFATDGNPITVVTDLGLTVMDNDDSSVALYKVIRATNGVKSGKWYYEAYCISTSTQTSGRGFRFMTGLIDKLSNISTGNGTNSAEFVASVNKVLAIDFEGNILPYNITTDVTINSGDTIGVAFDLDNGYISFYKNGALLATKEIEKGVEWYPFHSSKWLSKVTYNFGETKFKYALPQGFEPFITSKNQRDIKTIRLMTGGVSSSYKDNECDKYIVNSTLNETITAGDNNVWNWNLIWSWSSTTRTISEQTSSHRVLRGGPNFAIGTWGSGVSSTINGANNYIFGFRPVLEIELPPQYKSFIKIKNEYKTYKSSWKTISATLPTLDTFKKEGMDNLSVLDRKTKSFVLPMDDNTASGEVLGNGKVFKEKIDLKKYFEIVSIGTK</sequence>
<dbReference type="GO" id="GO:0008270">
    <property type="term" value="F:zinc ion binding"/>
    <property type="evidence" value="ECO:0007669"/>
    <property type="project" value="UniProtKB-KW"/>
</dbReference>
<dbReference type="GO" id="GO:0051603">
    <property type="term" value="P:proteolysis involved in protein catabolic process"/>
    <property type="evidence" value="ECO:0007669"/>
    <property type="project" value="TreeGrafter"/>
</dbReference>
<evidence type="ECO:0000313" key="6">
    <source>
        <dbReference type="Proteomes" id="UP000267017"/>
    </source>
</evidence>
<evidence type="ECO:0000259" key="4">
    <source>
        <dbReference type="PROSITE" id="PS50188"/>
    </source>
</evidence>
<dbReference type="InterPro" id="IPR003877">
    <property type="entry name" value="SPRY_dom"/>
</dbReference>
<dbReference type="InterPro" id="IPR043136">
    <property type="entry name" value="B30.2/SPRY_sf"/>
</dbReference>
<reference evidence="5 6" key="1">
    <citation type="submission" date="2018-11" db="EMBL/GenBank/DDBJ databases">
        <title>Genome sequencing of Paenibacillus sp. KCOM 3021 (= ChDC PVNT-B20).</title>
        <authorList>
            <person name="Kook J.-K."/>
            <person name="Park S.-N."/>
            <person name="Lim Y.K."/>
        </authorList>
    </citation>
    <scope>NUCLEOTIDE SEQUENCE [LARGE SCALE GENOMIC DNA]</scope>
    <source>
        <strain evidence="5 6">KCOM 3021</strain>
    </source>
</reference>
<dbReference type="Gene3D" id="2.60.120.260">
    <property type="entry name" value="Galactose-binding domain-like"/>
    <property type="match status" value="1"/>
</dbReference>
<dbReference type="PROSITE" id="PS50188">
    <property type="entry name" value="B302_SPRY"/>
    <property type="match status" value="1"/>
</dbReference>
<dbReference type="Gene3D" id="2.60.120.920">
    <property type="match status" value="1"/>
</dbReference>